<dbReference type="AlphaFoldDB" id="A0A1L9Q007"/>
<feature type="domain" description="LYR motif-containing protein Cup1-like N-terminal" evidence="1">
    <location>
        <begin position="20"/>
        <end position="110"/>
    </location>
</feature>
<evidence type="ECO:0000259" key="1">
    <source>
        <dbReference type="Pfam" id="PF20263"/>
    </source>
</evidence>
<dbReference type="EMBL" id="KV878136">
    <property type="protein sequence ID" value="OJJ07077.1"/>
    <property type="molecule type" value="Genomic_DNA"/>
</dbReference>
<sequence length="352" mass="40776">MKPLRHQLTSLFPREEWRCLLRSLLRECSYLPDPIARTTCHNKVLQRFRRYHDERRDRIRDNIDRLMKLHREARAFLSVLQRANDGYPRTLEKVLKLAYGRTGKRRVQMLNDLLAVDAPSDTEALKALVSSPALFEEGWEPPQVLMDLLKSQNRNAQLGNRSRLPSKFLQGPATSEKNSWGRSMPLVRRKTIRREWYNTVFGVLLPPLPDAELGVLNGLISGEIPWTPTKRRSSQHITSSVEASDVDSRGEVLRKVLTDGPQKEDTFGLYTNGRPHEITRRFMIRHWQRISCMVPRHHWDPEAGRHIFEWDTTVFHSSLALPVKGEDSQEIFGGFDVELDLPKEPKAPSPVR</sequence>
<dbReference type="GeneID" id="63723281"/>
<dbReference type="CDD" id="cd20273">
    <property type="entry name" value="Complex1_LYR_unchar"/>
    <property type="match status" value="1"/>
</dbReference>
<evidence type="ECO:0000313" key="3">
    <source>
        <dbReference type="Proteomes" id="UP000184073"/>
    </source>
</evidence>
<dbReference type="RefSeq" id="XP_040672839.1">
    <property type="nucleotide sequence ID" value="XM_040807770.1"/>
</dbReference>
<gene>
    <name evidence="2" type="ORF">ASPVEDRAFT_141665</name>
</gene>
<organism evidence="2 3">
    <name type="scientific">Aspergillus versicolor CBS 583.65</name>
    <dbReference type="NCBI Taxonomy" id="1036611"/>
    <lineage>
        <taxon>Eukaryota</taxon>
        <taxon>Fungi</taxon>
        <taxon>Dikarya</taxon>
        <taxon>Ascomycota</taxon>
        <taxon>Pezizomycotina</taxon>
        <taxon>Eurotiomycetes</taxon>
        <taxon>Eurotiomycetidae</taxon>
        <taxon>Eurotiales</taxon>
        <taxon>Aspergillaceae</taxon>
        <taxon>Aspergillus</taxon>
        <taxon>Aspergillus subgen. Nidulantes</taxon>
    </lineage>
</organism>
<dbReference type="OrthoDB" id="5521299at2759"/>
<protein>
    <recommendedName>
        <fullName evidence="1">LYR motif-containing protein Cup1-like N-terminal domain-containing protein</fullName>
    </recommendedName>
</protein>
<dbReference type="InterPro" id="IPR046896">
    <property type="entry name" value="Cup1-like_N"/>
</dbReference>
<dbReference type="Proteomes" id="UP000184073">
    <property type="component" value="Unassembled WGS sequence"/>
</dbReference>
<dbReference type="VEuPathDB" id="FungiDB:ASPVEDRAFT_141665"/>
<accession>A0A1L9Q007</accession>
<proteinExistence type="predicted"/>
<evidence type="ECO:0000313" key="2">
    <source>
        <dbReference type="EMBL" id="OJJ07077.1"/>
    </source>
</evidence>
<dbReference type="Pfam" id="PF20263">
    <property type="entry name" value="LYRM2-like"/>
    <property type="match status" value="1"/>
</dbReference>
<reference evidence="3" key="1">
    <citation type="journal article" date="2017" name="Genome Biol.">
        <title>Comparative genomics reveals high biological diversity and specific adaptations in the industrially and medically important fungal genus Aspergillus.</title>
        <authorList>
            <person name="de Vries R.P."/>
            <person name="Riley R."/>
            <person name="Wiebenga A."/>
            <person name="Aguilar-Osorio G."/>
            <person name="Amillis S."/>
            <person name="Uchima C.A."/>
            <person name="Anderluh G."/>
            <person name="Asadollahi M."/>
            <person name="Askin M."/>
            <person name="Barry K."/>
            <person name="Battaglia E."/>
            <person name="Bayram O."/>
            <person name="Benocci T."/>
            <person name="Braus-Stromeyer S.A."/>
            <person name="Caldana C."/>
            <person name="Canovas D."/>
            <person name="Cerqueira G.C."/>
            <person name="Chen F."/>
            <person name="Chen W."/>
            <person name="Choi C."/>
            <person name="Clum A."/>
            <person name="Dos Santos R.A."/>
            <person name="Damasio A.R."/>
            <person name="Diallinas G."/>
            <person name="Emri T."/>
            <person name="Fekete E."/>
            <person name="Flipphi M."/>
            <person name="Freyberg S."/>
            <person name="Gallo A."/>
            <person name="Gournas C."/>
            <person name="Habgood R."/>
            <person name="Hainaut M."/>
            <person name="Harispe M.L."/>
            <person name="Henrissat B."/>
            <person name="Hilden K.S."/>
            <person name="Hope R."/>
            <person name="Hossain A."/>
            <person name="Karabika E."/>
            <person name="Karaffa L."/>
            <person name="Karanyi Z."/>
            <person name="Krasevec N."/>
            <person name="Kuo A."/>
            <person name="Kusch H."/>
            <person name="LaButti K."/>
            <person name="Lagendijk E.L."/>
            <person name="Lapidus A."/>
            <person name="Levasseur A."/>
            <person name="Lindquist E."/>
            <person name="Lipzen A."/>
            <person name="Logrieco A.F."/>
            <person name="MacCabe A."/>
            <person name="Maekelae M.R."/>
            <person name="Malavazi I."/>
            <person name="Melin P."/>
            <person name="Meyer V."/>
            <person name="Mielnichuk N."/>
            <person name="Miskei M."/>
            <person name="Molnar A.P."/>
            <person name="Mule G."/>
            <person name="Ngan C.Y."/>
            <person name="Orejas M."/>
            <person name="Orosz E."/>
            <person name="Ouedraogo J.P."/>
            <person name="Overkamp K.M."/>
            <person name="Park H.-S."/>
            <person name="Perrone G."/>
            <person name="Piumi F."/>
            <person name="Punt P.J."/>
            <person name="Ram A.F."/>
            <person name="Ramon A."/>
            <person name="Rauscher S."/>
            <person name="Record E."/>
            <person name="Riano-Pachon D.M."/>
            <person name="Robert V."/>
            <person name="Roehrig J."/>
            <person name="Ruller R."/>
            <person name="Salamov A."/>
            <person name="Salih N.S."/>
            <person name="Samson R.A."/>
            <person name="Sandor E."/>
            <person name="Sanguinetti M."/>
            <person name="Schuetze T."/>
            <person name="Sepcic K."/>
            <person name="Shelest E."/>
            <person name="Sherlock G."/>
            <person name="Sophianopoulou V."/>
            <person name="Squina F.M."/>
            <person name="Sun H."/>
            <person name="Susca A."/>
            <person name="Todd R.B."/>
            <person name="Tsang A."/>
            <person name="Unkles S.E."/>
            <person name="van de Wiele N."/>
            <person name="van Rossen-Uffink D."/>
            <person name="Oliveira J.V."/>
            <person name="Vesth T.C."/>
            <person name="Visser J."/>
            <person name="Yu J.-H."/>
            <person name="Zhou M."/>
            <person name="Andersen M.R."/>
            <person name="Archer D.B."/>
            <person name="Baker S.E."/>
            <person name="Benoit I."/>
            <person name="Brakhage A.A."/>
            <person name="Braus G.H."/>
            <person name="Fischer R."/>
            <person name="Frisvad J.C."/>
            <person name="Goldman G.H."/>
            <person name="Houbraken J."/>
            <person name="Oakley B."/>
            <person name="Pocsi I."/>
            <person name="Scazzocchio C."/>
            <person name="Seiboth B."/>
            <person name="vanKuyk P.A."/>
            <person name="Wortman J."/>
            <person name="Dyer P.S."/>
            <person name="Grigoriev I.V."/>
        </authorList>
    </citation>
    <scope>NUCLEOTIDE SEQUENCE [LARGE SCALE GENOMIC DNA]</scope>
    <source>
        <strain evidence="3">CBS 583.65</strain>
    </source>
</reference>
<keyword evidence="3" id="KW-1185">Reference proteome</keyword>
<name>A0A1L9Q007_ASPVE</name>